<sequence length="168" mass="19962">MKDEVLNSFVDKLLNNTVLYDKFPIEIDLFSKFLSYTNPDYKYNSTYLGQYVNDFLQVCQMLQKKDKMYHEIFSELLQTGESFELMIDRLFFAEYFSETKKSGSEYTSMNISRLLGEEVEIRVKYISNDNEHIFCKVYGDYKKAGIAQAIREDLERFVSMKEEKVQEL</sequence>
<gene>
    <name evidence="1" type="ORF">H9757_11385</name>
</gene>
<evidence type="ECO:0000313" key="2">
    <source>
        <dbReference type="Proteomes" id="UP000823894"/>
    </source>
</evidence>
<proteinExistence type="predicted"/>
<accession>A0A9D2SZ30</accession>
<comment type="caution">
    <text evidence="1">The sequence shown here is derived from an EMBL/GenBank/DDBJ whole genome shotgun (WGS) entry which is preliminary data.</text>
</comment>
<dbReference type="EMBL" id="DWWK01000189">
    <property type="protein sequence ID" value="HJC39644.1"/>
    <property type="molecule type" value="Genomic_DNA"/>
</dbReference>
<evidence type="ECO:0000313" key="1">
    <source>
        <dbReference type="EMBL" id="HJC39644.1"/>
    </source>
</evidence>
<protein>
    <submittedName>
        <fullName evidence="1">Uncharacterized protein</fullName>
    </submittedName>
</protein>
<dbReference type="AlphaFoldDB" id="A0A9D2SZ30"/>
<dbReference type="Proteomes" id="UP000823894">
    <property type="component" value="Unassembled WGS sequence"/>
</dbReference>
<reference evidence="1" key="1">
    <citation type="journal article" date="2021" name="PeerJ">
        <title>Extensive microbial diversity within the chicken gut microbiome revealed by metagenomics and culture.</title>
        <authorList>
            <person name="Gilroy R."/>
            <person name="Ravi A."/>
            <person name="Getino M."/>
            <person name="Pursley I."/>
            <person name="Horton D.L."/>
            <person name="Alikhan N.F."/>
            <person name="Baker D."/>
            <person name="Gharbi K."/>
            <person name="Hall N."/>
            <person name="Watson M."/>
            <person name="Adriaenssens E.M."/>
            <person name="Foster-Nyarko E."/>
            <person name="Jarju S."/>
            <person name="Secka A."/>
            <person name="Antonio M."/>
            <person name="Oren A."/>
            <person name="Chaudhuri R.R."/>
            <person name="La Ragione R."/>
            <person name="Hildebrand F."/>
            <person name="Pallen M.J."/>
        </authorList>
    </citation>
    <scope>NUCLEOTIDE SEQUENCE</scope>
    <source>
        <strain evidence="1">ChiGjej1B1-1692</strain>
    </source>
</reference>
<organism evidence="1 2">
    <name type="scientific">Candidatus Mediterraneibacter faecigallinarum</name>
    <dbReference type="NCBI Taxonomy" id="2838669"/>
    <lineage>
        <taxon>Bacteria</taxon>
        <taxon>Bacillati</taxon>
        <taxon>Bacillota</taxon>
        <taxon>Clostridia</taxon>
        <taxon>Lachnospirales</taxon>
        <taxon>Lachnospiraceae</taxon>
        <taxon>Mediterraneibacter</taxon>
    </lineage>
</organism>
<name>A0A9D2SZ30_9FIRM</name>
<reference evidence="1" key="2">
    <citation type="submission" date="2021-04" db="EMBL/GenBank/DDBJ databases">
        <authorList>
            <person name="Gilroy R."/>
        </authorList>
    </citation>
    <scope>NUCLEOTIDE SEQUENCE</scope>
    <source>
        <strain evidence="1">ChiGjej1B1-1692</strain>
    </source>
</reference>